<evidence type="ECO:0000256" key="5">
    <source>
        <dbReference type="ARBA" id="ARBA00023136"/>
    </source>
</evidence>
<feature type="transmembrane region" description="Helical" evidence="7">
    <location>
        <begin position="90"/>
        <end position="110"/>
    </location>
</feature>
<organism evidence="9 10">
    <name type="scientific">Drechslerella stenobrocha 248</name>
    <dbReference type="NCBI Taxonomy" id="1043628"/>
    <lineage>
        <taxon>Eukaryota</taxon>
        <taxon>Fungi</taxon>
        <taxon>Dikarya</taxon>
        <taxon>Ascomycota</taxon>
        <taxon>Pezizomycotina</taxon>
        <taxon>Orbiliomycetes</taxon>
        <taxon>Orbiliales</taxon>
        <taxon>Orbiliaceae</taxon>
        <taxon>Drechslerella</taxon>
    </lineage>
</organism>
<feature type="domain" description="Major facilitator superfamily (MFS) profile" evidence="8">
    <location>
        <begin position="1"/>
        <end position="374"/>
    </location>
</feature>
<protein>
    <recommendedName>
        <fullName evidence="8">Major facilitator superfamily (MFS) profile domain-containing protein</fullName>
    </recommendedName>
</protein>
<feature type="transmembrane region" description="Helical" evidence="7">
    <location>
        <begin position="208"/>
        <end position="227"/>
    </location>
</feature>
<dbReference type="InterPro" id="IPR050930">
    <property type="entry name" value="MFS_Vesicular_Transporter"/>
</dbReference>
<feature type="compositionally biased region" description="Low complexity" evidence="6">
    <location>
        <begin position="154"/>
        <end position="163"/>
    </location>
</feature>
<reference evidence="9 10" key="1">
    <citation type="submission" date="2013-05" db="EMBL/GenBank/DDBJ databases">
        <title>Drechslerella stenobrocha genome reveals carnivorous origination and mechanical trapping mechanism of predatory fungi.</title>
        <authorList>
            <person name="Liu X."/>
            <person name="Zhang W."/>
            <person name="Liu K."/>
        </authorList>
    </citation>
    <scope>NUCLEOTIDE SEQUENCE [LARGE SCALE GENOMIC DNA]</scope>
    <source>
        <strain evidence="9 10">248</strain>
    </source>
</reference>
<keyword evidence="3 7" id="KW-0812">Transmembrane</keyword>
<evidence type="ECO:0000313" key="9">
    <source>
        <dbReference type="EMBL" id="EWC43451.1"/>
    </source>
</evidence>
<keyword evidence="4 7" id="KW-1133">Transmembrane helix</keyword>
<keyword evidence="5 7" id="KW-0472">Membrane</keyword>
<dbReference type="PROSITE" id="PS50850">
    <property type="entry name" value="MFS"/>
    <property type="match status" value="1"/>
</dbReference>
<feature type="region of interest" description="Disordered" evidence="6">
    <location>
        <begin position="388"/>
        <end position="427"/>
    </location>
</feature>
<dbReference type="GO" id="GO:0016020">
    <property type="term" value="C:membrane"/>
    <property type="evidence" value="ECO:0007669"/>
    <property type="project" value="UniProtKB-SubCell"/>
</dbReference>
<evidence type="ECO:0000256" key="2">
    <source>
        <dbReference type="ARBA" id="ARBA00022448"/>
    </source>
</evidence>
<dbReference type="AlphaFoldDB" id="W7HHV3"/>
<dbReference type="PANTHER" id="PTHR23506:SF23">
    <property type="entry name" value="GH10249P"/>
    <property type="match status" value="1"/>
</dbReference>
<dbReference type="SUPFAM" id="SSF103473">
    <property type="entry name" value="MFS general substrate transporter"/>
    <property type="match status" value="1"/>
</dbReference>
<dbReference type="InterPro" id="IPR036259">
    <property type="entry name" value="MFS_trans_sf"/>
</dbReference>
<dbReference type="OrthoDB" id="5086884at2759"/>
<feature type="transmembrane region" description="Helical" evidence="7">
    <location>
        <begin position="116"/>
        <end position="136"/>
    </location>
</feature>
<dbReference type="Gene3D" id="1.20.1250.20">
    <property type="entry name" value="MFS general substrate transporter like domains"/>
    <property type="match status" value="1"/>
</dbReference>
<dbReference type="Pfam" id="PF07690">
    <property type="entry name" value="MFS_1"/>
    <property type="match status" value="2"/>
</dbReference>
<feature type="transmembrane region" description="Helical" evidence="7">
    <location>
        <begin position="33"/>
        <end position="55"/>
    </location>
</feature>
<dbReference type="Proteomes" id="UP000024837">
    <property type="component" value="Unassembled WGS sequence"/>
</dbReference>
<dbReference type="PANTHER" id="PTHR23506">
    <property type="entry name" value="GH10249P"/>
    <property type="match status" value="1"/>
</dbReference>
<feature type="transmembrane region" description="Helical" evidence="7">
    <location>
        <begin position="239"/>
        <end position="256"/>
    </location>
</feature>
<feature type="transmembrane region" description="Helical" evidence="7">
    <location>
        <begin position="351"/>
        <end position="371"/>
    </location>
</feature>
<dbReference type="GO" id="GO:0022857">
    <property type="term" value="F:transmembrane transporter activity"/>
    <property type="evidence" value="ECO:0007669"/>
    <property type="project" value="InterPro"/>
</dbReference>
<dbReference type="EMBL" id="KI966462">
    <property type="protein sequence ID" value="EWC43451.1"/>
    <property type="molecule type" value="Genomic_DNA"/>
</dbReference>
<evidence type="ECO:0000256" key="6">
    <source>
        <dbReference type="SAM" id="MobiDB-lite"/>
    </source>
</evidence>
<sequence>MLAVYGAGLLVASPVFGYIADHTKYRRSPFLWGLILLAASTALFCVGNSMVVLIIARLVQGMSGGCIWVVGLALVIDTVPANEQAQSMGFVAIGLTAGSSLGPLLGGVIYERAGYVAVFILGFAVIGVDVIMRLLVIEKAEARQWQVEDPPSDPAVASSSSSSKAQTNPPPVQTARDVILANPAPAGKESRIPAIILLLQSPRQLNSLLITVMLGSIFSAFDAVLPLRVVHLFNFNPTAAGLVFLSIIIPSLVAPLGGRFSDRYGPRWFVVVLLCALLSGIGFLVSAAMPGAMGEISASVVEYERQRPGVFGERGAFAQAYALFNVAYSVGSVVGPLLGGFLNDAVGWNNLMLTFGVMCFATSMVTVWYTGGKITKDDLPWRWRRRAPAGTSGDLDVESKGAAGSTDIEVAPAAPGDVDAIEPAGKS</sequence>
<accession>W7HHV3</accession>
<keyword evidence="10" id="KW-1185">Reference proteome</keyword>
<dbReference type="CDD" id="cd17325">
    <property type="entry name" value="MFS_MdtG_SLC18_like"/>
    <property type="match status" value="1"/>
</dbReference>
<evidence type="ECO:0000256" key="4">
    <source>
        <dbReference type="ARBA" id="ARBA00022989"/>
    </source>
</evidence>
<feature type="transmembrane region" description="Helical" evidence="7">
    <location>
        <begin position="268"/>
        <end position="289"/>
    </location>
</feature>
<evidence type="ECO:0000256" key="1">
    <source>
        <dbReference type="ARBA" id="ARBA00004141"/>
    </source>
</evidence>
<feature type="region of interest" description="Disordered" evidence="6">
    <location>
        <begin position="148"/>
        <end position="172"/>
    </location>
</feature>
<evidence type="ECO:0000313" key="10">
    <source>
        <dbReference type="Proteomes" id="UP000024837"/>
    </source>
</evidence>
<proteinExistence type="predicted"/>
<comment type="subcellular location">
    <subcellularLocation>
        <location evidence="1">Membrane</location>
        <topology evidence="1">Multi-pass membrane protein</topology>
    </subcellularLocation>
</comment>
<dbReference type="InterPro" id="IPR011701">
    <property type="entry name" value="MFS"/>
</dbReference>
<dbReference type="HOGENOM" id="CLU_001265_51_3_1"/>
<keyword evidence="2" id="KW-0813">Transport</keyword>
<name>W7HHV3_9PEZI</name>
<evidence type="ECO:0000256" key="3">
    <source>
        <dbReference type="ARBA" id="ARBA00022692"/>
    </source>
</evidence>
<dbReference type="InterPro" id="IPR020846">
    <property type="entry name" value="MFS_dom"/>
</dbReference>
<evidence type="ECO:0000256" key="7">
    <source>
        <dbReference type="SAM" id="Phobius"/>
    </source>
</evidence>
<dbReference type="Gene3D" id="1.20.1720.10">
    <property type="entry name" value="Multidrug resistance protein D"/>
    <property type="match status" value="1"/>
</dbReference>
<gene>
    <name evidence="9" type="ORF">DRE_07561</name>
</gene>
<evidence type="ECO:0000259" key="8">
    <source>
        <dbReference type="PROSITE" id="PS50850"/>
    </source>
</evidence>